<feature type="transmembrane region" description="Helical" evidence="1">
    <location>
        <begin position="137"/>
        <end position="155"/>
    </location>
</feature>
<proteinExistence type="predicted"/>
<dbReference type="Proteomes" id="UP000002384">
    <property type="component" value="Chromosome"/>
</dbReference>
<evidence type="ECO:0000256" key="1">
    <source>
        <dbReference type="SAM" id="Phobius"/>
    </source>
</evidence>
<evidence type="ECO:0000313" key="3">
    <source>
        <dbReference type="Proteomes" id="UP000002384"/>
    </source>
</evidence>
<gene>
    <name evidence="2" type="ordered locus">PCC7424_0139</name>
</gene>
<dbReference type="HOGENOM" id="CLU_1608937_0_0_3"/>
<keyword evidence="1" id="KW-0472">Membrane</keyword>
<sequence length="176" mass="20192">MSHVPGFRSWLRAFMLTICFIVLGVCSTITYESMMKLSLVFPDHSLWFLCMWGVLTLFVFPLFTLSHVYQFFWGDPDPKLPKWMPSFKSQMAGLGDYLVCLTSLGICTGIACIYLWATGGITELYGITLVRPFTQQETQVFLFGFFFISAHLYHLGKAIQGLIKRTWITVKKVFRA</sequence>
<dbReference type="RefSeq" id="WP_012597559.1">
    <property type="nucleotide sequence ID" value="NC_011729.1"/>
</dbReference>
<keyword evidence="3" id="KW-1185">Reference proteome</keyword>
<name>B7K9C6_GLOC7</name>
<feature type="transmembrane region" description="Helical" evidence="1">
    <location>
        <begin position="46"/>
        <end position="73"/>
    </location>
</feature>
<dbReference type="OrthoDB" id="570330at2"/>
<accession>B7K9C6</accession>
<feature type="transmembrane region" description="Helical" evidence="1">
    <location>
        <begin position="12"/>
        <end position="31"/>
    </location>
</feature>
<dbReference type="KEGG" id="cyc:PCC7424_0139"/>
<feature type="transmembrane region" description="Helical" evidence="1">
    <location>
        <begin position="94"/>
        <end position="117"/>
    </location>
</feature>
<organism evidence="2 3">
    <name type="scientific">Gloeothece citriformis (strain PCC 7424)</name>
    <name type="common">Cyanothece sp. (strain PCC 7424)</name>
    <dbReference type="NCBI Taxonomy" id="65393"/>
    <lineage>
        <taxon>Bacteria</taxon>
        <taxon>Bacillati</taxon>
        <taxon>Cyanobacteriota</taxon>
        <taxon>Cyanophyceae</taxon>
        <taxon>Oscillatoriophycideae</taxon>
        <taxon>Chroococcales</taxon>
        <taxon>Aphanothecaceae</taxon>
        <taxon>Gloeothece</taxon>
        <taxon>Gloeothece citriformis</taxon>
    </lineage>
</organism>
<dbReference type="AlphaFoldDB" id="B7K9C6"/>
<reference evidence="3" key="1">
    <citation type="journal article" date="2011" name="MBio">
        <title>Novel metabolic attributes of the genus Cyanothece, comprising a group of unicellular nitrogen-fixing Cyanobacteria.</title>
        <authorList>
            <person name="Bandyopadhyay A."/>
            <person name="Elvitigala T."/>
            <person name="Welsh E."/>
            <person name="Stockel J."/>
            <person name="Liberton M."/>
            <person name="Min H."/>
            <person name="Sherman L.A."/>
            <person name="Pakrasi H.B."/>
        </authorList>
    </citation>
    <scope>NUCLEOTIDE SEQUENCE [LARGE SCALE GENOMIC DNA]</scope>
    <source>
        <strain evidence="3">PCC 7424</strain>
    </source>
</reference>
<dbReference type="EMBL" id="CP001291">
    <property type="protein sequence ID" value="ACK68609.1"/>
    <property type="molecule type" value="Genomic_DNA"/>
</dbReference>
<evidence type="ECO:0000313" key="2">
    <source>
        <dbReference type="EMBL" id="ACK68609.1"/>
    </source>
</evidence>
<keyword evidence="1" id="KW-0812">Transmembrane</keyword>
<keyword evidence="1" id="KW-1133">Transmembrane helix</keyword>
<protein>
    <submittedName>
        <fullName evidence="2">Uncharacterized protein</fullName>
    </submittedName>
</protein>